<accession>A0ABQ3F903</accession>
<dbReference type="Proteomes" id="UP000604243">
    <property type="component" value="Unassembled WGS sequence"/>
</dbReference>
<proteinExistence type="predicted"/>
<comment type="caution">
    <text evidence="1">The sequence shown here is derived from an EMBL/GenBank/DDBJ whole genome shotgun (WGS) entry which is preliminary data.</text>
</comment>
<dbReference type="EMBL" id="BMZM01000001">
    <property type="protein sequence ID" value="GHC14345.1"/>
    <property type="molecule type" value="Genomic_DNA"/>
</dbReference>
<organism evidence="1 2">
    <name type="scientific">Kushneria pakistanensis</name>
    <dbReference type="NCBI Taxonomy" id="1508770"/>
    <lineage>
        <taxon>Bacteria</taxon>
        <taxon>Pseudomonadati</taxon>
        <taxon>Pseudomonadota</taxon>
        <taxon>Gammaproteobacteria</taxon>
        <taxon>Oceanospirillales</taxon>
        <taxon>Halomonadaceae</taxon>
        <taxon>Kushneria</taxon>
    </lineage>
</organism>
<sequence length="78" mass="8866">MRVLQDKRERAVGLIEDSADTVRPDGGILTRKAPVFETGDVLDKADMINERAFRADTGRPAARRPSEQVYCWFMALRE</sequence>
<name>A0ABQ3F903_9GAMM</name>
<evidence type="ECO:0000313" key="1">
    <source>
        <dbReference type="EMBL" id="GHC14345.1"/>
    </source>
</evidence>
<protein>
    <submittedName>
        <fullName evidence="1">Uncharacterized protein</fullName>
    </submittedName>
</protein>
<gene>
    <name evidence="1" type="ORF">GCM10010082_00490</name>
</gene>
<evidence type="ECO:0000313" key="2">
    <source>
        <dbReference type="Proteomes" id="UP000604243"/>
    </source>
</evidence>
<reference evidence="2" key="1">
    <citation type="journal article" date="2019" name="Int. J. Syst. Evol. Microbiol.">
        <title>The Global Catalogue of Microorganisms (GCM) 10K type strain sequencing project: providing services to taxonomists for standard genome sequencing and annotation.</title>
        <authorList>
            <consortium name="The Broad Institute Genomics Platform"/>
            <consortium name="The Broad Institute Genome Sequencing Center for Infectious Disease"/>
            <person name="Wu L."/>
            <person name="Ma J."/>
        </authorList>
    </citation>
    <scope>NUCLEOTIDE SEQUENCE [LARGE SCALE GENOMIC DNA]</scope>
    <source>
        <strain evidence="2">KCTC 42082</strain>
    </source>
</reference>
<keyword evidence="2" id="KW-1185">Reference proteome</keyword>